<dbReference type="GO" id="GO:0005829">
    <property type="term" value="C:cytosol"/>
    <property type="evidence" value="ECO:0007669"/>
    <property type="project" value="TreeGrafter"/>
</dbReference>
<dbReference type="STRING" id="70415.A0A5S6QIA2"/>
<name>A0A5S6QIA2_TRIMR</name>
<keyword evidence="2" id="KW-1185">Reference proteome</keyword>
<dbReference type="GO" id="GO:0006611">
    <property type="term" value="P:protein export from nucleus"/>
    <property type="evidence" value="ECO:0007669"/>
    <property type="project" value="TreeGrafter"/>
</dbReference>
<dbReference type="InterPro" id="IPR016024">
    <property type="entry name" value="ARM-type_fold"/>
</dbReference>
<organism evidence="2 3">
    <name type="scientific">Trichuris muris</name>
    <name type="common">Mouse whipworm</name>
    <dbReference type="NCBI Taxonomy" id="70415"/>
    <lineage>
        <taxon>Eukaryota</taxon>
        <taxon>Metazoa</taxon>
        <taxon>Ecdysozoa</taxon>
        <taxon>Nematoda</taxon>
        <taxon>Enoplea</taxon>
        <taxon>Dorylaimia</taxon>
        <taxon>Trichinellida</taxon>
        <taxon>Trichuridae</taxon>
        <taxon>Trichuris</taxon>
    </lineage>
</organism>
<dbReference type="InterPro" id="IPR011989">
    <property type="entry name" value="ARM-like"/>
</dbReference>
<dbReference type="Pfam" id="PF08506">
    <property type="entry name" value="Cse1"/>
    <property type="match status" value="1"/>
</dbReference>
<dbReference type="InterPro" id="IPR013713">
    <property type="entry name" value="XPO2_central"/>
</dbReference>
<dbReference type="GO" id="GO:0005635">
    <property type="term" value="C:nuclear envelope"/>
    <property type="evidence" value="ECO:0007669"/>
    <property type="project" value="TreeGrafter"/>
</dbReference>
<evidence type="ECO:0000313" key="3">
    <source>
        <dbReference type="WBParaSite" id="TMUE_2000006899.1"/>
    </source>
</evidence>
<accession>A0A5S6QIA2</accession>
<protein>
    <submittedName>
        <fullName evidence="3">Cse1 domain-containing protein</fullName>
    </submittedName>
</protein>
<dbReference type="Proteomes" id="UP000046395">
    <property type="component" value="Unassembled WGS sequence"/>
</dbReference>
<evidence type="ECO:0000313" key="2">
    <source>
        <dbReference type="Proteomes" id="UP000046395"/>
    </source>
</evidence>
<dbReference type="GO" id="GO:0006606">
    <property type="term" value="P:protein import into nucleus"/>
    <property type="evidence" value="ECO:0007669"/>
    <property type="project" value="TreeGrafter"/>
</dbReference>
<proteinExistence type="predicted"/>
<sequence>MGANDEPTSLDRLRTQIFDTHTLYAQSYDEEFKPSYRVETFSKPDVIKGTCLGVIIRNMQLRRGDIQLFESSPDEYAEQVLGGSDLDTGHRAASDFLKALCKFFKSEVVAIFSECINSLLKSYFENPRSTWMHLNATISLVIVLGARGQTSKFGVTRVSEFLKSDTLVTPSFDV</sequence>
<dbReference type="PANTHER" id="PTHR10997:SF8">
    <property type="entry name" value="EXPORTIN-2"/>
    <property type="match status" value="1"/>
</dbReference>
<dbReference type="SUPFAM" id="SSF48371">
    <property type="entry name" value="ARM repeat"/>
    <property type="match status" value="1"/>
</dbReference>
<dbReference type="AlphaFoldDB" id="A0A5S6QIA2"/>
<dbReference type="GO" id="GO:0005049">
    <property type="term" value="F:nuclear export signal receptor activity"/>
    <property type="evidence" value="ECO:0007669"/>
    <property type="project" value="TreeGrafter"/>
</dbReference>
<dbReference type="PANTHER" id="PTHR10997">
    <property type="entry name" value="IMPORTIN-7, 8, 11"/>
    <property type="match status" value="1"/>
</dbReference>
<evidence type="ECO:0000259" key="1">
    <source>
        <dbReference type="Pfam" id="PF08506"/>
    </source>
</evidence>
<dbReference type="Gene3D" id="1.25.10.10">
    <property type="entry name" value="Leucine-rich Repeat Variant"/>
    <property type="match status" value="1"/>
</dbReference>
<feature type="domain" description="Exportin-2 central" evidence="1">
    <location>
        <begin position="38"/>
        <end position="163"/>
    </location>
</feature>
<reference evidence="3" key="1">
    <citation type="submission" date="2019-12" db="UniProtKB">
        <authorList>
            <consortium name="WormBaseParasite"/>
        </authorList>
    </citation>
    <scope>IDENTIFICATION</scope>
</reference>
<dbReference type="WBParaSite" id="TMUE_2000006899.1">
    <property type="protein sequence ID" value="TMUE_2000006899.1"/>
    <property type="gene ID" value="WBGene00287233"/>
</dbReference>